<dbReference type="InterPro" id="IPR051283">
    <property type="entry name" value="Sec_Metabolite_Acyltrans"/>
</dbReference>
<dbReference type="Pfam" id="PF02458">
    <property type="entry name" value="Transferase"/>
    <property type="match status" value="1"/>
</dbReference>
<evidence type="ECO:0000256" key="1">
    <source>
        <dbReference type="ARBA" id="ARBA00022679"/>
    </source>
</evidence>
<evidence type="ECO:0000313" key="3">
    <source>
        <dbReference type="Proteomes" id="UP001210211"/>
    </source>
</evidence>
<keyword evidence="1" id="KW-0808">Transferase</keyword>
<accession>A0AAD6EUK0</accession>
<sequence length="470" mass="52266">MASPSISPTVRTIKTYAVIPEPNHQAPRQLHLSAWDLNMLSANYIQKGLLFTHPSDLSVEQIIEQLRNSLAVALYHFYPLSGRLRTATCEGGGVTCHVEVGCEGDGAELMHAVADGIGIADVVAVDGQDLPKFIKEFFPLDLAVNFDGCTHPLLAVQVTELIGGVFIGCAFNHLLGDGSSFWNFFTAWAEITRCQIAGKEVVLSQTPSHDRWFLGGYGEPPIKLPYSSPEEFIVRFSLPPLRQRMFHFSSESLAKLKARANQECGKGIISTFQALSALMWRCITRARRFPPDHKTSCRLSISNRTRLQPPLQPNYFGNSISLVSTTTTTEELLDNNLGWAAWLVHQIVSNHTDSAIKDQLHKYMEHPRVYNMRMLDNHSIIIGSSPWFNMYGCNFGWGKALAVRSGSENKNDGKITAYPGWEGGGSVDLKVCLSPEFMSALERDEEFLSVVSRPIELSVLLEMSSKRFSQ</sequence>
<dbReference type="PANTHER" id="PTHR31896:SF12">
    <property type="entry name" value="HXXXD-TYPE ACYL-TRANSFERASE FAMILY PROTEIN"/>
    <property type="match status" value="1"/>
</dbReference>
<proteinExistence type="predicted"/>
<dbReference type="Proteomes" id="UP001210211">
    <property type="component" value="Unassembled WGS sequence"/>
</dbReference>
<dbReference type="Gene3D" id="3.30.559.10">
    <property type="entry name" value="Chloramphenicol acetyltransferase-like domain"/>
    <property type="match status" value="2"/>
</dbReference>
<gene>
    <name evidence="2" type="ORF">LUZ61_005358</name>
</gene>
<dbReference type="GO" id="GO:0016740">
    <property type="term" value="F:transferase activity"/>
    <property type="evidence" value="ECO:0007669"/>
    <property type="project" value="UniProtKB-KW"/>
</dbReference>
<evidence type="ECO:0000313" key="2">
    <source>
        <dbReference type="EMBL" id="KAJ3701653.1"/>
    </source>
</evidence>
<dbReference type="EMBL" id="JAMRDG010000001">
    <property type="protein sequence ID" value="KAJ3701653.1"/>
    <property type="molecule type" value="Genomic_DNA"/>
</dbReference>
<organism evidence="2 3">
    <name type="scientific">Rhynchospora tenuis</name>
    <dbReference type="NCBI Taxonomy" id="198213"/>
    <lineage>
        <taxon>Eukaryota</taxon>
        <taxon>Viridiplantae</taxon>
        <taxon>Streptophyta</taxon>
        <taxon>Embryophyta</taxon>
        <taxon>Tracheophyta</taxon>
        <taxon>Spermatophyta</taxon>
        <taxon>Magnoliopsida</taxon>
        <taxon>Liliopsida</taxon>
        <taxon>Poales</taxon>
        <taxon>Cyperaceae</taxon>
        <taxon>Cyperoideae</taxon>
        <taxon>Rhynchosporeae</taxon>
        <taxon>Rhynchospora</taxon>
    </lineage>
</organism>
<keyword evidence="3" id="KW-1185">Reference proteome</keyword>
<name>A0AAD6EUK0_9POAL</name>
<reference evidence="2 3" key="1">
    <citation type="journal article" date="2022" name="Cell">
        <title>Repeat-based holocentromeres influence genome architecture and karyotype evolution.</title>
        <authorList>
            <person name="Hofstatter P.G."/>
            <person name="Thangavel G."/>
            <person name="Lux T."/>
            <person name="Neumann P."/>
            <person name="Vondrak T."/>
            <person name="Novak P."/>
            <person name="Zhang M."/>
            <person name="Costa L."/>
            <person name="Castellani M."/>
            <person name="Scott A."/>
            <person name="Toegelov H."/>
            <person name="Fuchs J."/>
            <person name="Mata-Sucre Y."/>
            <person name="Dias Y."/>
            <person name="Vanzela A.L.L."/>
            <person name="Huettel B."/>
            <person name="Almeida C.C.S."/>
            <person name="Simkova H."/>
            <person name="Souza G."/>
            <person name="Pedrosa-Harand A."/>
            <person name="Macas J."/>
            <person name="Mayer K.F.X."/>
            <person name="Houben A."/>
            <person name="Marques A."/>
        </authorList>
    </citation>
    <scope>NUCLEOTIDE SEQUENCE [LARGE SCALE GENOMIC DNA]</scope>
    <source>
        <strain evidence="2">RhyTen1mFocal</strain>
    </source>
</reference>
<dbReference type="PANTHER" id="PTHR31896">
    <property type="entry name" value="FAMILY REGULATORY PROTEIN, PUTATIVE (AFU_ORTHOLOGUE AFUA_3G14730)-RELATED"/>
    <property type="match status" value="1"/>
</dbReference>
<protein>
    <submittedName>
        <fullName evidence="2">Uncharacterized protein</fullName>
    </submittedName>
</protein>
<comment type="caution">
    <text evidence="2">The sequence shown here is derived from an EMBL/GenBank/DDBJ whole genome shotgun (WGS) entry which is preliminary data.</text>
</comment>
<dbReference type="InterPro" id="IPR023213">
    <property type="entry name" value="CAT-like_dom_sf"/>
</dbReference>
<dbReference type="AlphaFoldDB" id="A0AAD6EUK0"/>